<evidence type="ECO:0000313" key="6">
    <source>
        <dbReference type="EMBL" id="WNR46073.1"/>
    </source>
</evidence>
<keyword evidence="3" id="KW-0326">Glycosidase</keyword>
<dbReference type="PANTHER" id="PTHR12631">
    <property type="entry name" value="ALPHA-L-IDURONIDASE"/>
    <property type="match status" value="1"/>
</dbReference>
<dbReference type="Gene3D" id="3.20.20.80">
    <property type="entry name" value="Glycosidases"/>
    <property type="match status" value="1"/>
</dbReference>
<dbReference type="AlphaFoldDB" id="A0AA96LRP7"/>
<evidence type="ECO:0000313" key="7">
    <source>
        <dbReference type="Proteomes" id="UP001304650"/>
    </source>
</evidence>
<dbReference type="EMBL" id="CP130319">
    <property type="protein sequence ID" value="WNR46073.1"/>
    <property type="molecule type" value="Genomic_DNA"/>
</dbReference>
<dbReference type="Proteomes" id="UP001304650">
    <property type="component" value="Chromosome"/>
</dbReference>
<name>A0AA96LRP7_9BACL</name>
<keyword evidence="2 6" id="KW-0378">Hydrolase</keyword>
<proteinExistence type="inferred from homology"/>
<dbReference type="SUPFAM" id="SSF51445">
    <property type="entry name" value="(Trans)glycosidases"/>
    <property type="match status" value="1"/>
</dbReference>
<dbReference type="RefSeq" id="WP_314803366.1">
    <property type="nucleotide sequence ID" value="NZ_CP130319.1"/>
</dbReference>
<evidence type="ECO:0000256" key="4">
    <source>
        <dbReference type="SAM" id="SignalP"/>
    </source>
</evidence>
<comment type="similarity">
    <text evidence="1">Belongs to the glycosyl hydrolase 39 family.</text>
</comment>
<accession>A0AA96LRP7</accession>
<evidence type="ECO:0000256" key="3">
    <source>
        <dbReference type="ARBA" id="ARBA00023295"/>
    </source>
</evidence>
<evidence type="ECO:0000259" key="5">
    <source>
        <dbReference type="Pfam" id="PF01229"/>
    </source>
</evidence>
<dbReference type="KEGG" id="proo:MJB10_08265"/>
<sequence>MNLVTMKASLVRMVSIVLVAAVLGIGVAPGGASAAAGTVTIDYANTVATGHPEVFGGNSSKEDAGYMDQIKDIGFTNIRFETYVHVMLAGTNLQDYKNNVGNIQDPSTWDWTLMDSRFAWADHGQKILLLVTKAPTWLTWSGTEVGVPKDWAVYEDIVKKVIQRYKDKITWVEVWNEPDNSSALSLTGSPYDFAHLKDAYNEIFYHVTNAVRAADPLKTIKIGGPALASGTTWPDFISYILQDTRNKDNIDFASMHVYNGTGKISTAVTSWRYWASQYGKSNFPVHVTEWNYDADQAGATGGGTPINTMGEETISYIGLKLNDMFSVGTEGAQLFKSSKYIANYPFWYFYKDGVFSPKAKTYRLMSDKMGLGKGDSNVKFTSSSNITSAQGYINTYGEKLGVLVNSDALVNTATVTMNNTGLENGSAILEIYEASTANDATVYRERKPVTVTNGTITTDISVPANSVVGFKVQLQGDDFGTGTLGAAPGSNWTTLTSGGTVTIANLPNTSNKGLKLSDTSTASRVEATTSFTAQAGTVNLKFSAQAPSSGGGFSLSNSSSILAATVGFDPAAGQIYAYDGATKIYLMAYNTGTTYPFRIVVRPTAGTYDLYIHNTKYVAGKPLRNAVTSVSNVWINTVIAGTGDMYVDDVVVY</sequence>
<reference evidence="6" key="1">
    <citation type="submission" date="2022-02" db="EMBL/GenBank/DDBJ databases">
        <title>Paenibacillus sp. MBLB1832 Whole Genome Shotgun Sequencing.</title>
        <authorList>
            <person name="Hwang C.Y."/>
            <person name="Cho E.-S."/>
            <person name="Seo M.-J."/>
        </authorList>
    </citation>
    <scope>NUCLEOTIDE SEQUENCE</scope>
    <source>
        <strain evidence="6">MBLB1832</strain>
    </source>
</reference>
<feature type="signal peptide" evidence="4">
    <location>
        <begin position="1"/>
        <end position="34"/>
    </location>
</feature>
<dbReference type="Pfam" id="PF01229">
    <property type="entry name" value="Glyco_hydro_39"/>
    <property type="match status" value="1"/>
</dbReference>
<gene>
    <name evidence="6" type="ORF">MJB10_08265</name>
</gene>
<organism evidence="6 7">
    <name type="scientific">Paenibacillus roseopurpureus</name>
    <dbReference type="NCBI Taxonomy" id="2918901"/>
    <lineage>
        <taxon>Bacteria</taxon>
        <taxon>Bacillati</taxon>
        <taxon>Bacillota</taxon>
        <taxon>Bacilli</taxon>
        <taxon>Bacillales</taxon>
        <taxon>Paenibacillaceae</taxon>
        <taxon>Paenibacillus</taxon>
    </lineage>
</organism>
<keyword evidence="7" id="KW-1185">Reference proteome</keyword>
<dbReference type="InterPro" id="IPR017853">
    <property type="entry name" value="GH"/>
</dbReference>
<evidence type="ECO:0000256" key="2">
    <source>
        <dbReference type="ARBA" id="ARBA00022801"/>
    </source>
</evidence>
<dbReference type="PANTHER" id="PTHR12631:SF10">
    <property type="entry name" value="BETA-XYLOSIDASE-LIKE PROTEIN-RELATED"/>
    <property type="match status" value="1"/>
</dbReference>
<dbReference type="InterPro" id="IPR051923">
    <property type="entry name" value="Glycosyl_Hydrolase_39"/>
</dbReference>
<keyword evidence="4" id="KW-0732">Signal</keyword>
<evidence type="ECO:0000256" key="1">
    <source>
        <dbReference type="ARBA" id="ARBA00008875"/>
    </source>
</evidence>
<protein>
    <submittedName>
        <fullName evidence="6">Glycosyl hydrolase</fullName>
    </submittedName>
</protein>
<feature type="chain" id="PRO_5041728267" evidence="4">
    <location>
        <begin position="35"/>
        <end position="653"/>
    </location>
</feature>
<dbReference type="InterPro" id="IPR049166">
    <property type="entry name" value="GH39_cat"/>
</dbReference>
<dbReference type="GO" id="GO:0004553">
    <property type="term" value="F:hydrolase activity, hydrolyzing O-glycosyl compounds"/>
    <property type="evidence" value="ECO:0007669"/>
    <property type="project" value="TreeGrafter"/>
</dbReference>
<feature type="domain" description="Glycosyl hydrolases family 39 N-terminal catalytic" evidence="5">
    <location>
        <begin position="145"/>
        <end position="272"/>
    </location>
</feature>